<dbReference type="GO" id="GO:0003677">
    <property type="term" value="F:DNA binding"/>
    <property type="evidence" value="ECO:0007669"/>
    <property type="project" value="InterPro"/>
</dbReference>
<feature type="region of interest" description="Disordered" evidence="6">
    <location>
        <begin position="478"/>
        <end position="499"/>
    </location>
</feature>
<dbReference type="PROSITE" id="PS50164">
    <property type="entry name" value="GIY_YIG"/>
    <property type="match status" value="1"/>
</dbReference>
<dbReference type="SUPFAM" id="SSF82771">
    <property type="entry name" value="GIY-YIG endonuclease"/>
    <property type="match status" value="1"/>
</dbReference>
<accession>H0UID8</accession>
<dbReference type="InterPro" id="IPR001162">
    <property type="entry name" value="UvrC_RNase_H_dom"/>
</dbReference>
<dbReference type="InterPro" id="IPR050066">
    <property type="entry name" value="UvrABC_protein_C"/>
</dbReference>
<dbReference type="eggNOG" id="COG0322">
    <property type="taxonomic scope" value="Bacteria"/>
</dbReference>
<dbReference type="InterPro" id="IPR036876">
    <property type="entry name" value="UVR_dom_sf"/>
</dbReference>
<keyword evidence="3" id="KW-0228">DNA excision</keyword>
<keyword evidence="2" id="KW-0227">DNA damage</keyword>
<evidence type="ECO:0000259" key="9">
    <source>
        <dbReference type="PROSITE" id="PS50165"/>
    </source>
</evidence>
<feature type="compositionally biased region" description="Basic and acidic residues" evidence="6">
    <location>
        <begin position="486"/>
        <end position="499"/>
    </location>
</feature>
<evidence type="ECO:0000256" key="2">
    <source>
        <dbReference type="ARBA" id="ARBA00022763"/>
    </source>
</evidence>
<dbReference type="PROSITE" id="PS50165">
    <property type="entry name" value="UVRC"/>
    <property type="match status" value="1"/>
</dbReference>
<keyword evidence="10" id="KW-0540">Nuclease</keyword>
<dbReference type="GO" id="GO:0009381">
    <property type="term" value="F:excinuclease ABC activity"/>
    <property type="evidence" value="ECO:0007669"/>
    <property type="project" value="InterPro"/>
</dbReference>
<dbReference type="RefSeq" id="WP_008522438.1">
    <property type="nucleotide sequence ID" value="NZ_CM001376.1"/>
</dbReference>
<evidence type="ECO:0000259" key="7">
    <source>
        <dbReference type="PROSITE" id="PS50151"/>
    </source>
</evidence>
<dbReference type="InterPro" id="IPR010994">
    <property type="entry name" value="RuvA_2-like"/>
</dbReference>
<keyword evidence="1" id="KW-0963">Cytoplasm</keyword>
<dbReference type="CDD" id="cd10434">
    <property type="entry name" value="GIY-YIG_UvrC_Cho"/>
    <property type="match status" value="1"/>
</dbReference>
<dbReference type="InterPro" id="IPR047296">
    <property type="entry name" value="GIY-YIG_UvrC_Cho"/>
</dbReference>
<feature type="domain" description="UvrC family homology region profile" evidence="9">
    <location>
        <begin position="253"/>
        <end position="361"/>
    </location>
</feature>
<dbReference type="Pfam" id="PF01541">
    <property type="entry name" value="GIY-YIG"/>
    <property type="match status" value="1"/>
</dbReference>
<dbReference type="HOGENOM" id="CLU_014841_3_3_0"/>
<dbReference type="Pfam" id="PF08459">
    <property type="entry name" value="UvrC_RNaseH_dom"/>
    <property type="match status" value="1"/>
</dbReference>
<keyword evidence="5" id="KW-0234">DNA repair</keyword>
<evidence type="ECO:0000259" key="8">
    <source>
        <dbReference type="PROSITE" id="PS50164"/>
    </source>
</evidence>
<organism evidence="10 11">
    <name type="scientific">Jonquetella anthropi DSM 22815</name>
    <dbReference type="NCBI Taxonomy" id="885272"/>
    <lineage>
        <taxon>Bacteria</taxon>
        <taxon>Thermotogati</taxon>
        <taxon>Synergistota</taxon>
        <taxon>Synergistia</taxon>
        <taxon>Synergistales</taxon>
        <taxon>Dethiosulfovibrionaceae</taxon>
        <taxon>Jonquetella</taxon>
    </lineage>
</organism>
<evidence type="ECO:0000256" key="4">
    <source>
        <dbReference type="ARBA" id="ARBA00022881"/>
    </source>
</evidence>
<dbReference type="Gene3D" id="1.10.150.20">
    <property type="entry name" value="5' to 3' exonuclease, C-terminal subdomain"/>
    <property type="match status" value="1"/>
</dbReference>
<dbReference type="InterPro" id="IPR000305">
    <property type="entry name" value="GIY-YIG_endonuc"/>
</dbReference>
<dbReference type="InterPro" id="IPR035901">
    <property type="entry name" value="GIY-YIG_endonuc_sf"/>
</dbReference>
<dbReference type="PROSITE" id="PS50151">
    <property type="entry name" value="UVR"/>
    <property type="match status" value="1"/>
</dbReference>
<evidence type="ECO:0000313" key="11">
    <source>
        <dbReference type="Proteomes" id="UP000003806"/>
    </source>
</evidence>
<dbReference type="Gene3D" id="3.30.420.340">
    <property type="entry name" value="UvrC, RNAse H endonuclease domain"/>
    <property type="match status" value="1"/>
</dbReference>
<dbReference type="SUPFAM" id="SSF47781">
    <property type="entry name" value="RuvA domain 2-like"/>
    <property type="match status" value="1"/>
</dbReference>
<evidence type="ECO:0000256" key="6">
    <source>
        <dbReference type="SAM" id="MobiDB-lite"/>
    </source>
</evidence>
<dbReference type="SUPFAM" id="SSF46600">
    <property type="entry name" value="C-terminal UvrC-binding domain of UvrB"/>
    <property type="match status" value="1"/>
</dbReference>
<evidence type="ECO:0000256" key="3">
    <source>
        <dbReference type="ARBA" id="ARBA00022769"/>
    </source>
</evidence>
<dbReference type="SMART" id="SM00278">
    <property type="entry name" value="HhH1"/>
    <property type="match status" value="2"/>
</dbReference>
<feature type="domain" description="UVR" evidence="7">
    <location>
        <begin position="204"/>
        <end position="239"/>
    </location>
</feature>
<keyword evidence="11" id="KW-1185">Reference proteome</keyword>
<name>H0UID8_9BACT</name>
<sequence length="499" mass="56388">MERMERIRGLLKKLPNRPGVYLMHDERGKIIYVGKAKNLKRRVSSYFNHKDFAIPRLRKLVATVCDITTIRTASDAEAYIVESRLIKAYQPFFNVELKMGTRYPWAVVTDEPFPRLVVTRRRDIKGRYFGPFISAGALKDVLHIIEKAFPLRSCKYDLTRTKLSRPCLDYGIGKCDAPCVGLCTAREYGERVDDVILLLSGQTADLIARLRARMEECASRLEFEAAGVARDAIRSLWRMTRSQVTGTLSDDLDEDSWTAMKALQELVGLPTVPWRIDGFDISHHAGYETYGVSVVFEQGYPNPSLYRRFKIRTVDWIDDFRSIEETVTRKYRMALRAEAPLPQLAMIDGGPQQLAFARKALADLELNLPTVALAEEEELIYTAPDAAPIRLPRNDPALRLLQRVRDEAHRFAITSHRRASTARFSRSALEDIPGIGKHTSALLLSAFGSVRRVAGLSEEELSSVKGIGPVTARRIKEALCGSPAQESEHEHDAQRTEKN</sequence>
<feature type="domain" description="GIY-YIG" evidence="8">
    <location>
        <begin position="16"/>
        <end position="95"/>
    </location>
</feature>
<dbReference type="GO" id="GO:0006289">
    <property type="term" value="P:nucleotide-excision repair"/>
    <property type="evidence" value="ECO:0007669"/>
    <property type="project" value="InterPro"/>
</dbReference>
<dbReference type="InterPro" id="IPR038476">
    <property type="entry name" value="UvrC_RNase_H_dom_sf"/>
</dbReference>
<evidence type="ECO:0000313" key="10">
    <source>
        <dbReference type="EMBL" id="EHM12646.1"/>
    </source>
</evidence>
<evidence type="ECO:0000256" key="5">
    <source>
        <dbReference type="ARBA" id="ARBA00023204"/>
    </source>
</evidence>
<dbReference type="Pfam" id="PF02151">
    <property type="entry name" value="UVR"/>
    <property type="match status" value="1"/>
</dbReference>
<dbReference type="Proteomes" id="UP000003806">
    <property type="component" value="Chromosome"/>
</dbReference>
<evidence type="ECO:0000256" key="1">
    <source>
        <dbReference type="ARBA" id="ARBA00022490"/>
    </source>
</evidence>
<dbReference type="Gene3D" id="4.10.860.10">
    <property type="entry name" value="UVR domain"/>
    <property type="match status" value="1"/>
</dbReference>
<dbReference type="FunFam" id="3.40.1440.10:FF:000001">
    <property type="entry name" value="UvrABC system protein C"/>
    <property type="match status" value="1"/>
</dbReference>
<gene>
    <name evidence="10" type="ORF">JonanDRAFT_0221</name>
</gene>
<keyword evidence="10" id="KW-0378">Hydrolase</keyword>
<dbReference type="SMART" id="SM00465">
    <property type="entry name" value="GIYc"/>
    <property type="match status" value="1"/>
</dbReference>
<keyword evidence="10" id="KW-0255">Endonuclease</keyword>
<dbReference type="GO" id="GO:0009380">
    <property type="term" value="C:excinuclease repair complex"/>
    <property type="evidence" value="ECO:0007669"/>
    <property type="project" value="TreeGrafter"/>
</dbReference>
<reference evidence="10 11" key="1">
    <citation type="submission" date="2011-11" db="EMBL/GenBank/DDBJ databases">
        <title>The Noncontiguous Finished genome of Jonquetella anthropi DSM 22815.</title>
        <authorList>
            <consortium name="US DOE Joint Genome Institute (JGI-PGF)"/>
            <person name="Lucas S."/>
            <person name="Copeland A."/>
            <person name="Lapidus A."/>
            <person name="Glavina del Rio T."/>
            <person name="Dalin E."/>
            <person name="Tice H."/>
            <person name="Bruce D."/>
            <person name="Goodwin L."/>
            <person name="Pitluck S."/>
            <person name="Peters L."/>
            <person name="Mikhailova N."/>
            <person name="Held B."/>
            <person name="Kyrpides N."/>
            <person name="Mavromatis K."/>
            <person name="Ivanova N."/>
            <person name="Markowitz V."/>
            <person name="Cheng J.-F."/>
            <person name="Hugenholtz P."/>
            <person name="Woyke T."/>
            <person name="Wu D."/>
            <person name="Gronow S."/>
            <person name="Wellnitz S."/>
            <person name="Brambilla E."/>
            <person name="Klenk H.-P."/>
            <person name="Eisen J.A."/>
        </authorList>
    </citation>
    <scope>NUCLEOTIDE SEQUENCE [LARGE SCALE GENOMIC DNA]</scope>
    <source>
        <strain evidence="10 11">DSM 22815</strain>
    </source>
</reference>
<dbReference type="STRING" id="885272.JonanDRAFT_0221"/>
<dbReference type="InterPro" id="IPR001943">
    <property type="entry name" value="UVR_dom"/>
</dbReference>
<keyword evidence="4" id="KW-0267">Excision nuclease</keyword>
<proteinExistence type="predicted"/>
<dbReference type="AlphaFoldDB" id="H0UID8"/>
<dbReference type="Pfam" id="PF14520">
    <property type="entry name" value="HHH_5"/>
    <property type="match status" value="1"/>
</dbReference>
<dbReference type="PANTHER" id="PTHR30562:SF1">
    <property type="entry name" value="UVRABC SYSTEM PROTEIN C"/>
    <property type="match status" value="1"/>
</dbReference>
<dbReference type="InterPro" id="IPR003583">
    <property type="entry name" value="Hlx-hairpin-Hlx_DNA-bd_motif"/>
</dbReference>
<dbReference type="EMBL" id="CM001376">
    <property type="protein sequence ID" value="EHM12646.1"/>
    <property type="molecule type" value="Genomic_DNA"/>
</dbReference>
<dbReference type="PANTHER" id="PTHR30562">
    <property type="entry name" value="UVRC/OXIDOREDUCTASE"/>
    <property type="match status" value="1"/>
</dbReference>
<protein>
    <submittedName>
        <fullName evidence="10">Putative endonuclease</fullName>
    </submittedName>
</protein>
<dbReference type="Gene3D" id="3.40.1440.10">
    <property type="entry name" value="GIY-YIG endonuclease"/>
    <property type="match status" value="1"/>
</dbReference>